<keyword evidence="5" id="KW-0143">Chaperone</keyword>
<dbReference type="PIRSF" id="PIRSF039090">
    <property type="entry name" value="Flis"/>
    <property type="match status" value="1"/>
</dbReference>
<dbReference type="Gene3D" id="1.20.120.340">
    <property type="entry name" value="Flagellar protein FliS"/>
    <property type="match status" value="1"/>
</dbReference>
<dbReference type="PANTHER" id="PTHR34773:SF1">
    <property type="entry name" value="FLAGELLAR SECRETION CHAPERONE FLIS"/>
    <property type="match status" value="1"/>
</dbReference>
<organism evidence="7 8">
    <name type="scientific">Parasphingorhabdus marina DSM 22363</name>
    <dbReference type="NCBI Taxonomy" id="1123272"/>
    <lineage>
        <taxon>Bacteria</taxon>
        <taxon>Pseudomonadati</taxon>
        <taxon>Pseudomonadota</taxon>
        <taxon>Alphaproteobacteria</taxon>
        <taxon>Sphingomonadales</taxon>
        <taxon>Sphingomonadaceae</taxon>
        <taxon>Parasphingorhabdus</taxon>
    </lineage>
</organism>
<dbReference type="Proteomes" id="UP000185192">
    <property type="component" value="Unassembled WGS sequence"/>
</dbReference>
<evidence type="ECO:0000313" key="8">
    <source>
        <dbReference type="Proteomes" id="UP000185192"/>
    </source>
</evidence>
<keyword evidence="7" id="KW-0966">Cell projection</keyword>
<dbReference type="EMBL" id="FSQW01000001">
    <property type="protein sequence ID" value="SIN62979.1"/>
    <property type="molecule type" value="Genomic_DNA"/>
</dbReference>
<dbReference type="InterPro" id="IPR036584">
    <property type="entry name" value="FliS_sf"/>
</dbReference>
<dbReference type="STRING" id="1123272.SAMN02745824_1158"/>
<evidence type="ECO:0000256" key="1">
    <source>
        <dbReference type="ARBA" id="ARBA00004514"/>
    </source>
</evidence>
<comment type="subcellular location">
    <subcellularLocation>
        <location evidence="1 6">Cytoplasm</location>
        <location evidence="1 6">Cytosol</location>
    </subcellularLocation>
</comment>
<evidence type="ECO:0000256" key="4">
    <source>
        <dbReference type="ARBA" id="ARBA00022795"/>
    </source>
</evidence>
<evidence type="ECO:0000256" key="2">
    <source>
        <dbReference type="ARBA" id="ARBA00008787"/>
    </source>
</evidence>
<keyword evidence="7" id="KW-0969">Cilium</keyword>
<keyword evidence="4 6" id="KW-1005">Bacterial flagellum biogenesis</keyword>
<dbReference type="GO" id="GO:0044780">
    <property type="term" value="P:bacterial-type flagellum assembly"/>
    <property type="evidence" value="ECO:0007669"/>
    <property type="project" value="InterPro"/>
</dbReference>
<dbReference type="GO" id="GO:0005829">
    <property type="term" value="C:cytosol"/>
    <property type="evidence" value="ECO:0007669"/>
    <property type="project" value="UniProtKB-SubCell"/>
</dbReference>
<reference evidence="8" key="1">
    <citation type="submission" date="2016-11" db="EMBL/GenBank/DDBJ databases">
        <authorList>
            <person name="Varghese N."/>
            <person name="Submissions S."/>
        </authorList>
    </citation>
    <scope>NUCLEOTIDE SEQUENCE [LARGE SCALE GENOMIC DNA]</scope>
    <source>
        <strain evidence="8">DSM 22363</strain>
    </source>
</reference>
<dbReference type="Pfam" id="PF02561">
    <property type="entry name" value="FliS"/>
    <property type="match status" value="1"/>
</dbReference>
<dbReference type="RefSeq" id="WP_074204119.1">
    <property type="nucleotide sequence ID" value="NZ_FSQW01000001.1"/>
</dbReference>
<dbReference type="AlphaFoldDB" id="A0A1N6CWV4"/>
<sequence>MPALSYTNKASLYQNVGRESHVAGASPHQLIDILFDELMLKLDQVIRFYNAGELGRALESRAKALSILSGLQVSLDHDNGGELAAALMEIYSEAARRINQSPSEKLPEQIESAQVIIGEIASAWKAIG</sequence>
<evidence type="ECO:0000256" key="6">
    <source>
        <dbReference type="PIRNR" id="PIRNR039090"/>
    </source>
</evidence>
<dbReference type="GO" id="GO:0071973">
    <property type="term" value="P:bacterial-type flagellum-dependent cell motility"/>
    <property type="evidence" value="ECO:0007669"/>
    <property type="project" value="TreeGrafter"/>
</dbReference>
<dbReference type="CDD" id="cd16098">
    <property type="entry name" value="FliS"/>
    <property type="match status" value="1"/>
</dbReference>
<proteinExistence type="inferred from homology"/>
<protein>
    <recommendedName>
        <fullName evidence="6">Flagellar secretion chaperone FliS</fullName>
    </recommendedName>
</protein>
<evidence type="ECO:0000256" key="3">
    <source>
        <dbReference type="ARBA" id="ARBA00022490"/>
    </source>
</evidence>
<dbReference type="OrthoDB" id="7355300at2"/>
<accession>A0A1N6CWV4</accession>
<keyword evidence="3 6" id="KW-0963">Cytoplasm</keyword>
<dbReference type="SUPFAM" id="SSF101116">
    <property type="entry name" value="Flagellar export chaperone FliS"/>
    <property type="match status" value="1"/>
</dbReference>
<evidence type="ECO:0000256" key="5">
    <source>
        <dbReference type="ARBA" id="ARBA00023186"/>
    </source>
</evidence>
<gene>
    <name evidence="7" type="ORF">SAMN02745824_1158</name>
</gene>
<dbReference type="PANTHER" id="PTHR34773">
    <property type="entry name" value="FLAGELLAR SECRETION CHAPERONE FLIS"/>
    <property type="match status" value="1"/>
</dbReference>
<name>A0A1N6CWV4_9SPHN</name>
<keyword evidence="7" id="KW-0282">Flagellum</keyword>
<dbReference type="InterPro" id="IPR003713">
    <property type="entry name" value="FliS"/>
</dbReference>
<evidence type="ECO:0000313" key="7">
    <source>
        <dbReference type="EMBL" id="SIN62979.1"/>
    </source>
</evidence>
<comment type="similarity">
    <text evidence="2 6">Belongs to the FliS family.</text>
</comment>
<keyword evidence="8" id="KW-1185">Reference proteome</keyword>